<comment type="caution">
    <text evidence="9">The sequence shown here is derived from an EMBL/GenBank/DDBJ whole genome shotgun (WGS) entry which is preliminary data.</text>
</comment>
<name>A0A9W4UWN7_9PLEO</name>
<comment type="subcellular location">
    <subcellularLocation>
        <location evidence="1">Nucleus</location>
    </subcellularLocation>
</comment>
<gene>
    <name evidence="9" type="ORF">PDIGIT_LOCUS15776</name>
</gene>
<evidence type="ECO:0000256" key="1">
    <source>
        <dbReference type="ARBA" id="ARBA00004123"/>
    </source>
</evidence>
<dbReference type="EMBL" id="CAOQHR010000013">
    <property type="protein sequence ID" value="CAI6342567.1"/>
    <property type="molecule type" value="Genomic_DNA"/>
</dbReference>
<feature type="region of interest" description="Disordered" evidence="7">
    <location>
        <begin position="241"/>
        <end position="268"/>
    </location>
</feature>
<dbReference type="InterPro" id="IPR045091">
    <property type="entry name" value="Mad2-like"/>
</dbReference>
<dbReference type="GO" id="GO:0005737">
    <property type="term" value="C:cytoplasm"/>
    <property type="evidence" value="ECO:0007669"/>
    <property type="project" value="TreeGrafter"/>
</dbReference>
<dbReference type="InterPro" id="IPR003511">
    <property type="entry name" value="HORMA_dom"/>
</dbReference>
<proteinExistence type="inferred from homology"/>
<comment type="similarity">
    <text evidence="2">Belongs to the MAD2 family.</text>
</comment>
<evidence type="ECO:0000256" key="5">
    <source>
        <dbReference type="ARBA" id="ARBA00023242"/>
    </source>
</evidence>
<keyword evidence="4" id="KW-0498">Mitosis</keyword>
<dbReference type="GO" id="GO:0033597">
    <property type="term" value="C:mitotic checkpoint complex"/>
    <property type="evidence" value="ECO:0007669"/>
    <property type="project" value="UniProtKB-ARBA"/>
</dbReference>
<evidence type="ECO:0000256" key="4">
    <source>
        <dbReference type="ARBA" id="ARBA00022776"/>
    </source>
</evidence>
<dbReference type="GO" id="GO:0007094">
    <property type="term" value="P:mitotic spindle assembly checkpoint signaling"/>
    <property type="evidence" value="ECO:0007669"/>
    <property type="project" value="TreeGrafter"/>
</dbReference>
<organism evidence="9 10">
    <name type="scientific">Periconia digitata</name>
    <dbReference type="NCBI Taxonomy" id="1303443"/>
    <lineage>
        <taxon>Eukaryota</taxon>
        <taxon>Fungi</taxon>
        <taxon>Dikarya</taxon>
        <taxon>Ascomycota</taxon>
        <taxon>Pezizomycotina</taxon>
        <taxon>Dothideomycetes</taxon>
        <taxon>Pleosporomycetidae</taxon>
        <taxon>Pleosporales</taxon>
        <taxon>Massarineae</taxon>
        <taxon>Periconiaceae</taxon>
        <taxon>Periconia</taxon>
    </lineage>
</organism>
<dbReference type="GO" id="GO:0000776">
    <property type="term" value="C:kinetochore"/>
    <property type="evidence" value="ECO:0007669"/>
    <property type="project" value="TreeGrafter"/>
</dbReference>
<dbReference type="Pfam" id="PF02301">
    <property type="entry name" value="HORMA"/>
    <property type="match status" value="1"/>
</dbReference>
<evidence type="ECO:0000313" key="10">
    <source>
        <dbReference type="Proteomes" id="UP001152607"/>
    </source>
</evidence>
<dbReference type="FunFam" id="3.30.900.10:FF:000002">
    <property type="entry name" value="Mitotic spindle assembly checkpoint protein MAD2A"/>
    <property type="match status" value="1"/>
</dbReference>
<dbReference type="PANTHER" id="PTHR11842">
    <property type="entry name" value="MITOTIC SPINDLE ASSEMBLY CHECKPOINT PROTEIN MAD2"/>
    <property type="match status" value="1"/>
</dbReference>
<feature type="domain" description="HORMA" evidence="8">
    <location>
        <begin position="146"/>
        <end position="346"/>
    </location>
</feature>
<evidence type="ECO:0000256" key="2">
    <source>
        <dbReference type="ARBA" id="ARBA00010348"/>
    </source>
</evidence>
<evidence type="ECO:0000313" key="9">
    <source>
        <dbReference type="EMBL" id="CAI6342567.1"/>
    </source>
</evidence>
<dbReference type="GO" id="GO:0051301">
    <property type="term" value="P:cell division"/>
    <property type="evidence" value="ECO:0007669"/>
    <property type="project" value="UniProtKB-KW"/>
</dbReference>
<dbReference type="InterPro" id="IPR036570">
    <property type="entry name" value="HORMA_dom_sf"/>
</dbReference>
<evidence type="ECO:0000259" key="8">
    <source>
        <dbReference type="PROSITE" id="PS50815"/>
    </source>
</evidence>
<keyword evidence="6" id="KW-0131">Cell cycle</keyword>
<keyword evidence="3" id="KW-0132">Cell division</keyword>
<dbReference type="Proteomes" id="UP001152607">
    <property type="component" value="Unassembled WGS sequence"/>
</dbReference>
<dbReference type="SUPFAM" id="SSF56019">
    <property type="entry name" value="The spindle assembly checkpoint protein mad2"/>
    <property type="match status" value="1"/>
</dbReference>
<dbReference type="AlphaFoldDB" id="A0A9W4UWN7"/>
<keyword evidence="10" id="KW-1185">Reference proteome</keyword>
<evidence type="ECO:0000256" key="3">
    <source>
        <dbReference type="ARBA" id="ARBA00022618"/>
    </source>
</evidence>
<dbReference type="GO" id="GO:0005654">
    <property type="term" value="C:nucleoplasm"/>
    <property type="evidence" value="ECO:0007669"/>
    <property type="project" value="TreeGrafter"/>
</dbReference>
<evidence type="ECO:0000256" key="7">
    <source>
        <dbReference type="SAM" id="MobiDB-lite"/>
    </source>
</evidence>
<keyword evidence="5" id="KW-0539">Nucleus</keyword>
<evidence type="ECO:0000256" key="6">
    <source>
        <dbReference type="ARBA" id="ARBA00023306"/>
    </source>
</evidence>
<protein>
    <recommendedName>
        <fullName evidence="8">HORMA domain-containing protein</fullName>
    </recommendedName>
</protein>
<dbReference type="Gene3D" id="3.30.900.10">
    <property type="entry name" value="HORMA domain"/>
    <property type="match status" value="1"/>
</dbReference>
<sequence length="352" mass="38897">MTLVPVRLAHVGVNDADASDPANTTMRLPVCIHFVRYHSVSHIPPYRALLDSFNGLCFSIGNISPAVVFVGCCFAPCVGSPSSLVTRPTPSSLCHTNNHHPSIHSIILSALFCLLAPPVTMSEPKKSSRSKTSSKDSSKVHKLALKGSSKLVNEFFEYCINTILFQRGVYPAEDFTAVKKYGLTMMVTADDQVKAYIKKIMSQLKDWMYGGKISKLIIVITSKETGEHVERWQFDVQIFGKPSKSKSSKKSADSENAVPDQQDPPEEKTEAQIQAEIQSIFRQITASVTFLPMLDGNCTFNVLVYADADSEVPLEWGDSDAKEIKNGEKVQLRSFSTSNHRVDTLVSYRLAD</sequence>
<dbReference type="OrthoDB" id="1806at2759"/>
<accession>A0A9W4UWN7</accession>
<reference evidence="9" key="1">
    <citation type="submission" date="2023-01" db="EMBL/GenBank/DDBJ databases">
        <authorList>
            <person name="Van Ghelder C."/>
            <person name="Rancurel C."/>
        </authorList>
    </citation>
    <scope>NUCLEOTIDE SEQUENCE</scope>
    <source>
        <strain evidence="9">CNCM I-4278</strain>
    </source>
</reference>
<dbReference type="PANTHER" id="PTHR11842:SF11">
    <property type="entry name" value="MITOTIC SPINDLE ASSEMBLY CHECKPOINT PROTEIN MAD2A"/>
    <property type="match status" value="1"/>
</dbReference>
<dbReference type="PROSITE" id="PS50815">
    <property type="entry name" value="HORMA"/>
    <property type="match status" value="1"/>
</dbReference>